<dbReference type="EMBL" id="JABBGA010000020">
    <property type="protein sequence ID" value="NML27936.1"/>
    <property type="molecule type" value="Genomic_DNA"/>
</dbReference>
<dbReference type="Pfam" id="PF18203">
    <property type="entry name" value="IPTL-CTERM"/>
    <property type="match status" value="1"/>
</dbReference>
<dbReference type="InterPro" id="IPR026442">
    <property type="entry name" value="IPTL_CTERM"/>
</dbReference>
<evidence type="ECO:0000259" key="3">
    <source>
        <dbReference type="Pfam" id="PF18203"/>
    </source>
</evidence>
<keyword evidence="1" id="KW-0472">Membrane</keyword>
<evidence type="ECO:0000256" key="1">
    <source>
        <dbReference type="SAM" id="Phobius"/>
    </source>
</evidence>
<name>A0A848GAX4_9RHOO</name>
<sequence length="205" mass="20494">MQSLKKWGAALGFIVVATSSAHAAQMCVGGSGSFGSVTVTRSGTCSDFGGTISGVSNGFIVSAVSTCSFAFSPAVPASQLSVKVVDVNDFDQVGFNLNGASYTLVAGDIDTTLTPPSSPGRLSLVSNQVTGLAAQAAGEGSISFTNSAPATVSSLDVVKTGSGGVIGVVCFDAPATPVPTLNQWGTIIMAMMLGLAGFGAMRRRQ</sequence>
<feature type="transmembrane region" description="Helical" evidence="1">
    <location>
        <begin position="184"/>
        <end position="201"/>
    </location>
</feature>
<reference evidence="4 5" key="1">
    <citation type="submission" date="2020-04" db="EMBL/GenBank/DDBJ databases">
        <title>Zoogloea sp. G-4-1-14 isolated from soil.</title>
        <authorList>
            <person name="Dahal R.H."/>
        </authorList>
    </citation>
    <scope>NUCLEOTIDE SEQUENCE [LARGE SCALE GENOMIC DNA]</scope>
    <source>
        <strain evidence="4 5">G-4-1-14</strain>
    </source>
</reference>
<feature type="chain" id="PRO_5032892423" evidence="2">
    <location>
        <begin position="24"/>
        <end position="205"/>
    </location>
</feature>
<dbReference type="Proteomes" id="UP000580043">
    <property type="component" value="Unassembled WGS sequence"/>
</dbReference>
<evidence type="ECO:0000256" key="2">
    <source>
        <dbReference type="SAM" id="SignalP"/>
    </source>
</evidence>
<organism evidence="4 5">
    <name type="scientific">Zoogloea dura</name>
    <dbReference type="NCBI Taxonomy" id="2728840"/>
    <lineage>
        <taxon>Bacteria</taxon>
        <taxon>Pseudomonadati</taxon>
        <taxon>Pseudomonadota</taxon>
        <taxon>Betaproteobacteria</taxon>
        <taxon>Rhodocyclales</taxon>
        <taxon>Zoogloeaceae</taxon>
        <taxon>Zoogloea</taxon>
    </lineage>
</organism>
<dbReference type="AlphaFoldDB" id="A0A848GAX4"/>
<keyword evidence="2" id="KW-0732">Signal</keyword>
<proteinExistence type="predicted"/>
<accession>A0A848GAX4</accession>
<keyword evidence="1" id="KW-0812">Transmembrane</keyword>
<feature type="signal peptide" evidence="2">
    <location>
        <begin position="1"/>
        <end position="23"/>
    </location>
</feature>
<gene>
    <name evidence="4" type="ORF">HHL15_19435</name>
</gene>
<comment type="caution">
    <text evidence="4">The sequence shown here is derived from an EMBL/GenBank/DDBJ whole genome shotgun (WGS) entry which is preliminary data.</text>
</comment>
<feature type="domain" description="IPTL-CTERM protein sorting" evidence="3">
    <location>
        <begin position="176"/>
        <end position="203"/>
    </location>
</feature>
<dbReference type="RefSeq" id="WP_169147470.1">
    <property type="nucleotide sequence ID" value="NZ_JABBGA010000020.1"/>
</dbReference>
<dbReference type="NCBIfam" id="TIGR04174">
    <property type="entry name" value="IPTL_CTERM"/>
    <property type="match status" value="1"/>
</dbReference>
<evidence type="ECO:0000313" key="5">
    <source>
        <dbReference type="Proteomes" id="UP000580043"/>
    </source>
</evidence>
<keyword evidence="5" id="KW-1185">Reference proteome</keyword>
<keyword evidence="1" id="KW-1133">Transmembrane helix</keyword>
<evidence type="ECO:0000313" key="4">
    <source>
        <dbReference type="EMBL" id="NML27936.1"/>
    </source>
</evidence>
<protein>
    <submittedName>
        <fullName evidence="4">IPTL-CTERM sorting domain-containing protein</fullName>
    </submittedName>
</protein>